<dbReference type="CDD" id="cd02883">
    <property type="entry name" value="NUDIX_Hydrolase"/>
    <property type="match status" value="1"/>
</dbReference>
<keyword evidence="3" id="KW-1185">Reference proteome</keyword>
<evidence type="ECO:0000313" key="2">
    <source>
        <dbReference type="EMBL" id="MBS2961506.1"/>
    </source>
</evidence>
<dbReference type="EMBL" id="JAGSXH010000001">
    <property type="protein sequence ID" value="MBS2961506.1"/>
    <property type="molecule type" value="Genomic_DNA"/>
</dbReference>
<dbReference type="Pfam" id="PF00293">
    <property type="entry name" value="NUDIX"/>
    <property type="match status" value="1"/>
</dbReference>
<dbReference type="InterPro" id="IPR000086">
    <property type="entry name" value="NUDIX_hydrolase_dom"/>
</dbReference>
<evidence type="ECO:0000313" key="3">
    <source>
        <dbReference type="Proteomes" id="UP000677913"/>
    </source>
</evidence>
<dbReference type="GO" id="GO:0016787">
    <property type="term" value="F:hydrolase activity"/>
    <property type="evidence" value="ECO:0007669"/>
    <property type="project" value="UniProtKB-KW"/>
</dbReference>
<organism evidence="2 3">
    <name type="scientific">Actinocrinis puniceicyclus</name>
    <dbReference type="NCBI Taxonomy" id="977794"/>
    <lineage>
        <taxon>Bacteria</taxon>
        <taxon>Bacillati</taxon>
        <taxon>Actinomycetota</taxon>
        <taxon>Actinomycetes</taxon>
        <taxon>Catenulisporales</taxon>
        <taxon>Actinospicaceae</taxon>
        <taxon>Actinocrinis</taxon>
    </lineage>
</organism>
<dbReference type="InterPro" id="IPR015797">
    <property type="entry name" value="NUDIX_hydrolase-like_dom_sf"/>
</dbReference>
<reference evidence="2" key="1">
    <citation type="submission" date="2021-04" db="EMBL/GenBank/DDBJ databases">
        <title>Genome based classification of Actinospica acidithermotolerans sp. nov., an actinobacterium isolated from an Indonesian hot spring.</title>
        <authorList>
            <person name="Kusuma A.B."/>
            <person name="Putra K.E."/>
            <person name="Nafisah S."/>
            <person name="Loh J."/>
            <person name="Nouioui I."/>
            <person name="Goodfellow M."/>
        </authorList>
    </citation>
    <scope>NUCLEOTIDE SEQUENCE</scope>
    <source>
        <strain evidence="2">DSM 45618</strain>
    </source>
</reference>
<dbReference type="AlphaFoldDB" id="A0A8J8BAW5"/>
<dbReference type="Gene3D" id="3.90.79.10">
    <property type="entry name" value="Nucleoside Triphosphate Pyrophosphohydrolase"/>
    <property type="match status" value="1"/>
</dbReference>
<gene>
    <name evidence="2" type="ORF">KGA66_00510</name>
</gene>
<keyword evidence="2" id="KW-0378">Hydrolase</keyword>
<comment type="caution">
    <text evidence="2">The sequence shown here is derived from an EMBL/GenBank/DDBJ whole genome shotgun (WGS) entry which is preliminary data.</text>
</comment>
<feature type="domain" description="Nudix hydrolase" evidence="1">
    <location>
        <begin position="18"/>
        <end position="78"/>
    </location>
</feature>
<accession>A0A8J8BAW5</accession>
<dbReference type="SUPFAM" id="SSF55811">
    <property type="entry name" value="Nudix"/>
    <property type="match status" value="1"/>
</dbReference>
<sequence length="164" mass="18269">MTIFRWISGARPTDLQVRQVYGFCFDERGRVLLRVDGEDYGLPGGRPERGEDATATLARECMEESQIEIARPLYFGYLRVTDDGGPPYAQLRMAARITAFLPRHPDPDTGRTYRRLLVPLYKAPALLGWGTDGLLQAAGAVHAAELLGINPDAAHDEVWRDEAI</sequence>
<dbReference type="RefSeq" id="WP_211463247.1">
    <property type="nucleotide sequence ID" value="NZ_JAGSXH010000001.1"/>
</dbReference>
<proteinExistence type="predicted"/>
<dbReference type="Proteomes" id="UP000677913">
    <property type="component" value="Unassembled WGS sequence"/>
</dbReference>
<name>A0A8J8BAW5_9ACTN</name>
<protein>
    <submittedName>
        <fullName evidence="2">NUDIX hydrolase</fullName>
    </submittedName>
</protein>
<evidence type="ECO:0000259" key="1">
    <source>
        <dbReference type="Pfam" id="PF00293"/>
    </source>
</evidence>